<proteinExistence type="inferred from homology"/>
<keyword evidence="6" id="KW-0723">Serine/threonine-protein kinase</keyword>
<comment type="similarity">
    <text evidence="14">Belongs to the protein kinase superfamily. Ser/Thr protein kinase family. WNK subfamily.</text>
</comment>
<evidence type="ECO:0000256" key="9">
    <source>
        <dbReference type="ARBA" id="ARBA00022777"/>
    </source>
</evidence>
<dbReference type="GO" id="GO:0005524">
    <property type="term" value="F:ATP binding"/>
    <property type="evidence" value="ECO:0007669"/>
    <property type="project" value="UniProtKB-KW"/>
</dbReference>
<comment type="catalytic activity">
    <reaction evidence="13">
        <text>L-seryl-[protein] + ATP = O-phospho-L-seryl-[protein] + ADP + H(+)</text>
        <dbReference type="Rhea" id="RHEA:17989"/>
        <dbReference type="Rhea" id="RHEA-COMP:9863"/>
        <dbReference type="Rhea" id="RHEA-COMP:11604"/>
        <dbReference type="ChEBI" id="CHEBI:15378"/>
        <dbReference type="ChEBI" id="CHEBI:29999"/>
        <dbReference type="ChEBI" id="CHEBI:30616"/>
        <dbReference type="ChEBI" id="CHEBI:83421"/>
        <dbReference type="ChEBI" id="CHEBI:456216"/>
        <dbReference type="EC" id="2.7.11.1"/>
    </reaction>
</comment>
<evidence type="ECO:0000256" key="17">
    <source>
        <dbReference type="SAM" id="SignalP"/>
    </source>
</evidence>
<dbReference type="PROSITE" id="PS50011">
    <property type="entry name" value="PROTEIN_KINASE_DOM"/>
    <property type="match status" value="1"/>
</dbReference>
<sequence length="821" mass="92511">MILVTLISSHFFWQLLDVRAANSGRSKCSRKLTKPKLATIGQNLCELGHRQAENIGRRNNAAQRTPTTAGGAPFASNNQTKTLTSQQSTTTASTAASEPSVISTTGSLITRLVREFSGSSRTNRSRIALTSSNSNNINNNNIATSTSTTTNATNTASSSRNTDERLKRTKSKETPSVKVHESVVNDSIETVPSETNPKEAMDTSDSNSVLEADEVTEDCFQDEKKEELGNSNTQESSKQSDQRESNSSETKDIVDPIIDEIITKGIDKLTTSVSNMNSSTNVETIPDGVGAGADASEIASSNSQRTNIRFVRKSLENTTLSVMYSKSYYDTDTIETEYPRNFDDNIELLSRETEHLVEQFSEEKLLHYVPIDPKKFEEKRKNESKDDDEDEPIGMSPCGRFFKYDKEVGRGSFKTVFRGLDTQTGVAVAWCELLDKKVNKAERQRFREEADMLKKLQHPNIVRFYNYWETSIAKKKNIVLVTELMLSGTLKSYLRRFKKINPKVLKSWCRQILKGLYFLHSRTPPIIHRDLKCDNIFITGTTGSVKIGDLGLATLKNRSFAKSVIGTPEFMAPEMYEEHYDEAVDVYAFGMCMLEMATSEYPYNECSGPAQIYKKVINGHKPASFDKVENPEVKEIIEKCIQLQKEDRPGCKELLNSEFFSEDLGIKLEPISKENFLNSAECNKIEFRLRLLDSKKRTYKHKENEAIQFEFDIGSDNADDTASEMLKAAIISEEDARAVAKLLKVQVSSMLKERREKMAQQKLELENIEKAALEMQAQQAQQAFQNQLEMATAIGQQQVLDHQMIINEQHIQQNIQTSSNF</sequence>
<keyword evidence="8" id="KW-0547">Nucleotide-binding</keyword>
<feature type="compositionally biased region" description="Basic and acidic residues" evidence="16">
    <location>
        <begin position="238"/>
        <end position="254"/>
    </location>
</feature>
<feature type="compositionally biased region" description="Polar residues" evidence="16">
    <location>
        <begin position="184"/>
        <end position="195"/>
    </location>
</feature>
<dbReference type="Pfam" id="PF00069">
    <property type="entry name" value="Pkinase"/>
    <property type="match status" value="1"/>
</dbReference>
<keyword evidence="17" id="KW-0732">Signal</keyword>
<feature type="domain" description="Protein kinase" evidence="18">
    <location>
        <begin position="402"/>
        <end position="660"/>
    </location>
</feature>
<evidence type="ECO:0000256" key="16">
    <source>
        <dbReference type="SAM" id="MobiDB-lite"/>
    </source>
</evidence>
<dbReference type="Gene3D" id="3.30.200.20">
    <property type="entry name" value="Phosphorylase Kinase, domain 1"/>
    <property type="match status" value="1"/>
</dbReference>
<gene>
    <name evidence="19" type="primary">wnk-1</name>
    <name evidence="19" type="ORF">Bhyg_06870</name>
</gene>
<comment type="caution">
    <text evidence="19">The sequence shown here is derived from an EMBL/GenBank/DDBJ whole genome shotgun (WGS) entry which is preliminary data.</text>
</comment>
<dbReference type="EC" id="2.7.11.1" evidence="3"/>
<dbReference type="Gene3D" id="1.10.510.10">
    <property type="entry name" value="Transferase(Phosphotransferase) domain 1"/>
    <property type="match status" value="1"/>
</dbReference>
<dbReference type="GO" id="GO:0006884">
    <property type="term" value="P:cell volume homeostasis"/>
    <property type="evidence" value="ECO:0007669"/>
    <property type="project" value="UniProtKB-ARBA"/>
</dbReference>
<dbReference type="InterPro" id="IPR011009">
    <property type="entry name" value="Kinase-like_dom_sf"/>
</dbReference>
<organism evidence="19 20">
    <name type="scientific">Pseudolycoriella hygida</name>
    <dbReference type="NCBI Taxonomy" id="35572"/>
    <lineage>
        <taxon>Eukaryota</taxon>
        <taxon>Metazoa</taxon>
        <taxon>Ecdysozoa</taxon>
        <taxon>Arthropoda</taxon>
        <taxon>Hexapoda</taxon>
        <taxon>Insecta</taxon>
        <taxon>Pterygota</taxon>
        <taxon>Neoptera</taxon>
        <taxon>Endopterygota</taxon>
        <taxon>Diptera</taxon>
        <taxon>Nematocera</taxon>
        <taxon>Sciaroidea</taxon>
        <taxon>Sciaridae</taxon>
        <taxon>Pseudolycoriella</taxon>
    </lineage>
</organism>
<keyword evidence="9 19" id="KW-0418">Kinase</keyword>
<evidence type="ECO:0000256" key="11">
    <source>
        <dbReference type="ARBA" id="ARBA00023054"/>
    </source>
</evidence>
<dbReference type="GO" id="GO:0071474">
    <property type="term" value="P:cellular hyperosmotic response"/>
    <property type="evidence" value="ECO:0007669"/>
    <property type="project" value="UniProtKB-ARBA"/>
</dbReference>
<dbReference type="OrthoDB" id="4062651at2759"/>
<evidence type="ECO:0000256" key="8">
    <source>
        <dbReference type="ARBA" id="ARBA00022741"/>
    </source>
</evidence>
<keyword evidence="20" id="KW-1185">Reference proteome</keyword>
<feature type="non-terminal residue" evidence="19">
    <location>
        <position position="1"/>
    </location>
</feature>
<evidence type="ECO:0000256" key="2">
    <source>
        <dbReference type="ARBA" id="ARBA00004496"/>
    </source>
</evidence>
<dbReference type="FunFam" id="1.10.510.10:FF:000006">
    <property type="entry name" value="Serine/threonine-protein kinase WNK1 isoform 2"/>
    <property type="match status" value="1"/>
</dbReference>
<evidence type="ECO:0000256" key="7">
    <source>
        <dbReference type="ARBA" id="ARBA00022679"/>
    </source>
</evidence>
<evidence type="ECO:0000256" key="14">
    <source>
        <dbReference type="ARBA" id="ARBA00061662"/>
    </source>
</evidence>
<keyword evidence="10" id="KW-0067">ATP-binding</keyword>
<dbReference type="GO" id="GO:0004674">
    <property type="term" value="F:protein serine/threonine kinase activity"/>
    <property type="evidence" value="ECO:0007669"/>
    <property type="project" value="UniProtKB-KW"/>
</dbReference>
<dbReference type="FunFam" id="3.30.200.20:FF:001054">
    <property type="entry name" value="Serine/threonine-protein kinase WNK1"/>
    <property type="match status" value="1"/>
</dbReference>
<dbReference type="InterPro" id="IPR024678">
    <property type="entry name" value="Kinase_OSR1/WNK_CCT"/>
</dbReference>
<feature type="region of interest" description="Disordered" evidence="16">
    <location>
        <begin position="223"/>
        <end position="254"/>
    </location>
</feature>
<protein>
    <recommendedName>
        <fullName evidence="3">non-specific serine/threonine protein kinase</fullName>
        <ecNumber evidence="3">2.7.11.1</ecNumber>
    </recommendedName>
</protein>
<evidence type="ECO:0000313" key="19">
    <source>
        <dbReference type="EMBL" id="KAJ6641925.1"/>
    </source>
</evidence>
<dbReference type="Proteomes" id="UP001151699">
    <property type="component" value="Chromosome B"/>
</dbReference>
<keyword evidence="11 15" id="KW-0175">Coiled coil</keyword>
<evidence type="ECO:0000256" key="3">
    <source>
        <dbReference type="ARBA" id="ARBA00012513"/>
    </source>
</evidence>
<name>A0A9Q0S3E9_9DIPT</name>
<feature type="compositionally biased region" description="Low complexity" evidence="16">
    <location>
        <begin position="130"/>
        <end position="159"/>
    </location>
</feature>
<comment type="cofactor">
    <cofactor evidence="1">
        <name>Mg(2+)</name>
        <dbReference type="ChEBI" id="CHEBI:18420"/>
    </cofactor>
</comment>
<evidence type="ECO:0000256" key="12">
    <source>
        <dbReference type="ARBA" id="ARBA00047899"/>
    </source>
</evidence>
<evidence type="ECO:0000259" key="18">
    <source>
        <dbReference type="PROSITE" id="PS50011"/>
    </source>
</evidence>
<accession>A0A9Q0S3E9</accession>
<feature type="coiled-coil region" evidence="15">
    <location>
        <begin position="751"/>
        <end position="790"/>
    </location>
</feature>
<dbReference type="GO" id="GO:0005737">
    <property type="term" value="C:cytoplasm"/>
    <property type="evidence" value="ECO:0007669"/>
    <property type="project" value="UniProtKB-SubCell"/>
</dbReference>
<dbReference type="EMBL" id="WJQU01000002">
    <property type="protein sequence ID" value="KAJ6641925.1"/>
    <property type="molecule type" value="Genomic_DNA"/>
</dbReference>
<dbReference type="InterPro" id="IPR000719">
    <property type="entry name" value="Prot_kinase_dom"/>
</dbReference>
<dbReference type="SUPFAM" id="SSF56112">
    <property type="entry name" value="Protein kinase-like (PK-like)"/>
    <property type="match status" value="1"/>
</dbReference>
<evidence type="ECO:0000256" key="5">
    <source>
        <dbReference type="ARBA" id="ARBA00022490"/>
    </source>
</evidence>
<feature type="compositionally biased region" description="Basic and acidic residues" evidence="16">
    <location>
        <begin position="161"/>
        <end position="183"/>
    </location>
</feature>
<evidence type="ECO:0000256" key="4">
    <source>
        <dbReference type="ARBA" id="ARBA00022473"/>
    </source>
</evidence>
<keyword evidence="5" id="KW-0963">Cytoplasm</keyword>
<dbReference type="PROSITE" id="PS00108">
    <property type="entry name" value="PROTEIN_KINASE_ST"/>
    <property type="match status" value="1"/>
</dbReference>
<feature type="region of interest" description="Disordered" evidence="16">
    <location>
        <begin position="56"/>
        <end position="101"/>
    </location>
</feature>
<evidence type="ECO:0000256" key="10">
    <source>
        <dbReference type="ARBA" id="ARBA00022840"/>
    </source>
</evidence>
<evidence type="ECO:0000256" key="1">
    <source>
        <dbReference type="ARBA" id="ARBA00001946"/>
    </source>
</evidence>
<dbReference type="InterPro" id="IPR050588">
    <property type="entry name" value="WNK_Ser-Thr_kinase"/>
</dbReference>
<dbReference type="Gene3D" id="3.10.20.90">
    <property type="entry name" value="Phosphatidylinositol 3-kinase Catalytic Subunit, Chain A, domain 1"/>
    <property type="match status" value="1"/>
</dbReference>
<feature type="chain" id="PRO_5040319117" description="non-specific serine/threonine protein kinase" evidence="17">
    <location>
        <begin position="21"/>
        <end position="821"/>
    </location>
</feature>
<dbReference type="GO" id="GO:0140693">
    <property type="term" value="F:molecular condensate scaffold activity"/>
    <property type="evidence" value="ECO:0007669"/>
    <property type="project" value="UniProtKB-ARBA"/>
</dbReference>
<keyword evidence="4" id="KW-0217">Developmental protein</keyword>
<dbReference type="InterPro" id="IPR008271">
    <property type="entry name" value="Ser/Thr_kinase_AS"/>
</dbReference>
<dbReference type="AlphaFoldDB" id="A0A9Q0S3E9"/>
<dbReference type="SMART" id="SM00220">
    <property type="entry name" value="S_TKc"/>
    <property type="match status" value="1"/>
</dbReference>
<feature type="compositionally biased region" description="Low complexity" evidence="16">
    <location>
        <begin position="79"/>
        <end position="97"/>
    </location>
</feature>
<comment type="subcellular location">
    <subcellularLocation>
        <location evidence="2">Cytoplasm</location>
    </subcellularLocation>
</comment>
<keyword evidence="7" id="KW-0808">Transferase</keyword>
<dbReference type="PANTHER" id="PTHR13902">
    <property type="entry name" value="SERINE/THREONINE-PROTEIN KINASE WNK WITH NO LYSINE -RELATED"/>
    <property type="match status" value="1"/>
</dbReference>
<evidence type="ECO:0000313" key="20">
    <source>
        <dbReference type="Proteomes" id="UP001151699"/>
    </source>
</evidence>
<feature type="signal peptide" evidence="17">
    <location>
        <begin position="1"/>
        <end position="20"/>
    </location>
</feature>
<evidence type="ECO:0000256" key="15">
    <source>
        <dbReference type="SAM" id="Coils"/>
    </source>
</evidence>
<reference evidence="19" key="1">
    <citation type="submission" date="2022-07" db="EMBL/GenBank/DDBJ databases">
        <authorList>
            <person name="Trinca V."/>
            <person name="Uliana J.V.C."/>
            <person name="Torres T.T."/>
            <person name="Ward R.J."/>
            <person name="Monesi N."/>
        </authorList>
    </citation>
    <scope>NUCLEOTIDE SEQUENCE</scope>
    <source>
        <strain evidence="19">HSMRA1968</strain>
        <tissue evidence="19">Whole embryos</tissue>
    </source>
</reference>
<evidence type="ECO:0000256" key="6">
    <source>
        <dbReference type="ARBA" id="ARBA00022527"/>
    </source>
</evidence>
<dbReference type="GO" id="GO:0140694">
    <property type="term" value="P:membraneless organelle assembly"/>
    <property type="evidence" value="ECO:0007669"/>
    <property type="project" value="UniProtKB-ARBA"/>
</dbReference>
<comment type="catalytic activity">
    <reaction evidence="12">
        <text>L-threonyl-[protein] + ATP = O-phospho-L-threonyl-[protein] + ADP + H(+)</text>
        <dbReference type="Rhea" id="RHEA:46608"/>
        <dbReference type="Rhea" id="RHEA-COMP:11060"/>
        <dbReference type="Rhea" id="RHEA-COMP:11605"/>
        <dbReference type="ChEBI" id="CHEBI:15378"/>
        <dbReference type="ChEBI" id="CHEBI:30013"/>
        <dbReference type="ChEBI" id="CHEBI:30616"/>
        <dbReference type="ChEBI" id="CHEBI:61977"/>
        <dbReference type="ChEBI" id="CHEBI:456216"/>
        <dbReference type="EC" id="2.7.11.1"/>
    </reaction>
</comment>
<feature type="region of interest" description="Disordered" evidence="16">
    <location>
        <begin position="117"/>
        <end position="209"/>
    </location>
</feature>
<dbReference type="CDD" id="cd13983">
    <property type="entry name" value="STKc_WNK"/>
    <property type="match status" value="1"/>
</dbReference>
<evidence type="ECO:0000256" key="13">
    <source>
        <dbReference type="ARBA" id="ARBA00048679"/>
    </source>
</evidence>
<dbReference type="Pfam" id="PF12202">
    <property type="entry name" value="OSR1_C"/>
    <property type="match status" value="1"/>
</dbReference>